<dbReference type="SUPFAM" id="SSF52540">
    <property type="entry name" value="P-loop containing nucleoside triphosphate hydrolases"/>
    <property type="match status" value="1"/>
</dbReference>
<dbReference type="EMBL" id="JASJUT010000003">
    <property type="protein sequence ID" value="MDK2595014.1"/>
    <property type="molecule type" value="Genomic_DNA"/>
</dbReference>
<dbReference type="PANTHER" id="PTHR46844:SF1">
    <property type="entry name" value="SLR5058 PROTEIN"/>
    <property type="match status" value="1"/>
</dbReference>
<evidence type="ECO:0000313" key="3">
    <source>
        <dbReference type="Proteomes" id="UP001231915"/>
    </source>
</evidence>
<dbReference type="Gene3D" id="3.40.50.300">
    <property type="entry name" value="P-loop containing nucleotide triphosphate hydrolases"/>
    <property type="match status" value="1"/>
</dbReference>
<evidence type="ECO:0000259" key="1">
    <source>
        <dbReference type="Pfam" id="PF05729"/>
    </source>
</evidence>
<dbReference type="PANTHER" id="PTHR46844">
    <property type="entry name" value="SLR5058 PROTEIN"/>
    <property type="match status" value="1"/>
</dbReference>
<dbReference type="InterPro" id="IPR007111">
    <property type="entry name" value="NACHT_NTPase"/>
</dbReference>
<reference evidence="2 3" key="1">
    <citation type="submission" date="2023-05" db="EMBL/GenBank/DDBJ databases">
        <title>Pseudoalteromonas ardens sp. nov., Pseudoalteromonas obscura sp. nov., and Pseudoalteromonas umbrosa sp. nov., isolated from the coral Montipora capitata.</title>
        <authorList>
            <person name="Thomas E.M."/>
            <person name="Smith E.M."/>
            <person name="Papke E."/>
            <person name="Shlafstein M.D."/>
            <person name="Oline D.K."/>
            <person name="Videau P."/>
            <person name="Saw J.H."/>
            <person name="Strangman W.K."/>
            <person name="Ushijima B."/>
        </authorList>
    </citation>
    <scope>NUCLEOTIDE SEQUENCE [LARGE SCALE GENOMIC DNA]</scope>
    <source>
        <strain evidence="2 3">P94</strain>
    </source>
</reference>
<name>A0ABT7EIZ3_9GAMM</name>
<comment type="caution">
    <text evidence="2">The sequence shown here is derived from an EMBL/GenBank/DDBJ whole genome shotgun (WGS) entry which is preliminary data.</text>
</comment>
<sequence>MLEVALSELIKAGISVAKDILGTRVKEKNSELLEAKRKKENDQKKRKDKKSLGLTIKELEAIALLPNEQFNAEILMEEDEVSQSLKKHLSLVKEWSGFIGFKDLQGEKKLSDIYVELDTYLMPLRTHFDRSERYTVKPLQEALFSDDKHAVVLGQPGAGKTTSMKKLCSNFFSGFVNSQYSFPVLIRFRDLNTKGSHEIIKSHLCDLLKLDIYASEPSESQISESWKEESIYAVINELKPILILDGFDELPTQSQKDSTLKEIRKLAQNCRESKIIITCRTGEFNYTLDHTTDFEISSLNQDQILCFARNWIKEEHKAIKFVQDINSSPFSDTAIKPLSLAHLCAIYERTGNIPDRPKTVYRKVVNLMLEEWDGQRSINRESRYAKFEPDRKFEFLNHLSYYLTIHGNTGVFNQQQLIDAYSSICGNFGLPKQQSVLAANEIESHTGLFLQTGYLQYEFAHKSLQEYLTAEYLVKLPSLERVKKYIELLGSELAIATSISSNPSLYFTDIILGVFYRGVLSNSFYNAFTSRLSQERPDFYPSEDLVLASYTLLSQRIDDREYFSLMEKMLENCNVEIMTSYYELEAEGSDGTIVMKRIKQHDEYRLKTKLRIPSGDFAEKITCIA</sequence>
<gene>
    <name evidence="2" type="ORF">QNM18_08165</name>
</gene>
<evidence type="ECO:0000313" key="2">
    <source>
        <dbReference type="EMBL" id="MDK2595014.1"/>
    </source>
</evidence>
<organism evidence="2 3">
    <name type="scientific">Pseudoalteromonas obscura</name>
    <dbReference type="NCBI Taxonomy" id="3048491"/>
    <lineage>
        <taxon>Bacteria</taxon>
        <taxon>Pseudomonadati</taxon>
        <taxon>Pseudomonadota</taxon>
        <taxon>Gammaproteobacteria</taxon>
        <taxon>Alteromonadales</taxon>
        <taxon>Pseudoalteromonadaceae</taxon>
        <taxon>Pseudoalteromonas</taxon>
    </lineage>
</organism>
<protein>
    <submittedName>
        <fullName evidence="2">NACHT domain-containing protein</fullName>
    </submittedName>
</protein>
<dbReference type="RefSeq" id="WP_284136864.1">
    <property type="nucleotide sequence ID" value="NZ_JASJUT010000003.1"/>
</dbReference>
<accession>A0ABT7EIZ3</accession>
<dbReference type="InterPro" id="IPR027417">
    <property type="entry name" value="P-loop_NTPase"/>
</dbReference>
<dbReference type="Proteomes" id="UP001231915">
    <property type="component" value="Unassembled WGS sequence"/>
</dbReference>
<dbReference type="Pfam" id="PF05729">
    <property type="entry name" value="NACHT"/>
    <property type="match status" value="1"/>
</dbReference>
<feature type="domain" description="NACHT" evidence="1">
    <location>
        <begin position="151"/>
        <end position="314"/>
    </location>
</feature>
<proteinExistence type="predicted"/>
<keyword evidence="3" id="KW-1185">Reference proteome</keyword>